<dbReference type="STRING" id="649349.Lbys_1356"/>
<reference evidence="5 6" key="2">
    <citation type="journal article" date="2011" name="Stand. Genomic Sci.">
        <title>Complete genome sequence of Leadbetterella byssophila type strain (4M15).</title>
        <authorList>
            <person name="Abt B."/>
            <person name="Teshima H."/>
            <person name="Lucas S."/>
            <person name="Lapidus A."/>
            <person name="Del Rio T.G."/>
            <person name="Nolan M."/>
            <person name="Tice H."/>
            <person name="Cheng J.F."/>
            <person name="Pitluck S."/>
            <person name="Liolios K."/>
            <person name="Pagani I."/>
            <person name="Ivanova N."/>
            <person name="Mavromatis K."/>
            <person name="Pati A."/>
            <person name="Tapia R."/>
            <person name="Han C."/>
            <person name="Goodwin L."/>
            <person name="Chen A."/>
            <person name="Palaniappan K."/>
            <person name="Land M."/>
            <person name="Hauser L."/>
            <person name="Chang Y.J."/>
            <person name="Jeffries C.D."/>
            <person name="Rohde M."/>
            <person name="Goker M."/>
            <person name="Tindall B.J."/>
            <person name="Detter J.C."/>
            <person name="Woyke T."/>
            <person name="Bristow J."/>
            <person name="Eisen J.A."/>
            <person name="Markowitz V."/>
            <person name="Hugenholtz P."/>
            <person name="Klenk H.P."/>
            <person name="Kyrpides N.C."/>
        </authorList>
    </citation>
    <scope>NUCLEOTIDE SEQUENCE [LARGE SCALE GENOMIC DNA]</scope>
    <source>
        <strain evidence="6">DSM 17132 / JCM 16389 / KACC 11308 / NBRC 106382 / 4M15</strain>
    </source>
</reference>
<keyword evidence="2" id="KW-0680">Restriction system</keyword>
<dbReference type="CDD" id="cd17268">
    <property type="entry name" value="RMtype1_S_Ara36733I_TRD1-CR1_like"/>
    <property type="match status" value="1"/>
</dbReference>
<dbReference type="SUPFAM" id="SSF116734">
    <property type="entry name" value="DNA methylase specificity domain"/>
    <property type="match status" value="2"/>
</dbReference>
<evidence type="ECO:0000256" key="2">
    <source>
        <dbReference type="ARBA" id="ARBA00022747"/>
    </source>
</evidence>
<evidence type="ECO:0000259" key="4">
    <source>
        <dbReference type="Pfam" id="PF01420"/>
    </source>
</evidence>
<evidence type="ECO:0000313" key="6">
    <source>
        <dbReference type="Proteomes" id="UP000007435"/>
    </source>
</evidence>
<gene>
    <name evidence="5" type="ordered locus">Lbys_1356</name>
</gene>
<evidence type="ECO:0000256" key="3">
    <source>
        <dbReference type="ARBA" id="ARBA00023125"/>
    </source>
</evidence>
<comment type="similarity">
    <text evidence="1">Belongs to the type-I restriction system S methylase family.</text>
</comment>
<dbReference type="Proteomes" id="UP000007435">
    <property type="component" value="Chromosome"/>
</dbReference>
<organism evidence="5 6">
    <name type="scientific">Leadbetterella byssophila (strain DSM 17132 / JCM 16389 / KACC 11308 / NBRC 106382 / 4M15)</name>
    <dbReference type="NCBI Taxonomy" id="649349"/>
    <lineage>
        <taxon>Bacteria</taxon>
        <taxon>Pseudomonadati</taxon>
        <taxon>Bacteroidota</taxon>
        <taxon>Cytophagia</taxon>
        <taxon>Cytophagales</taxon>
        <taxon>Leadbetterellaceae</taxon>
        <taxon>Leadbetterella</taxon>
    </lineage>
</organism>
<dbReference type="HOGENOM" id="CLU_021095_6_0_10"/>
<proteinExistence type="inferred from homology"/>
<name>E4RVL1_LEAB4</name>
<reference key="1">
    <citation type="submission" date="2010-11" db="EMBL/GenBank/DDBJ databases">
        <title>The complete genome of Leadbetterella byssophila DSM 17132.</title>
        <authorList>
            <consortium name="US DOE Joint Genome Institute (JGI-PGF)"/>
            <person name="Lucas S."/>
            <person name="Copeland A."/>
            <person name="Lapidus A."/>
            <person name="Glavina del Rio T."/>
            <person name="Dalin E."/>
            <person name="Tice H."/>
            <person name="Bruce D."/>
            <person name="Goodwin L."/>
            <person name="Pitluck S."/>
            <person name="Kyrpides N."/>
            <person name="Mavromatis K."/>
            <person name="Ivanova N."/>
            <person name="Teshima H."/>
            <person name="Brettin T."/>
            <person name="Detter J.C."/>
            <person name="Han C."/>
            <person name="Tapia R."/>
            <person name="Land M."/>
            <person name="Hauser L."/>
            <person name="Markowitz V."/>
            <person name="Cheng J.-F."/>
            <person name="Hugenholtz P."/>
            <person name="Woyke T."/>
            <person name="Wu D."/>
            <person name="Tindall B."/>
            <person name="Pomrenke H.G."/>
            <person name="Brambilla E."/>
            <person name="Klenk H.-P."/>
            <person name="Eisen J.A."/>
        </authorList>
    </citation>
    <scope>NUCLEOTIDE SEQUENCE [LARGE SCALE GENOMIC DNA]</scope>
    <source>
        <strain>DSM 17132</strain>
    </source>
</reference>
<dbReference type="AlphaFoldDB" id="E4RVL1"/>
<dbReference type="REBASE" id="29034">
    <property type="entry name" value="S.LbyORF1358P"/>
</dbReference>
<dbReference type="eggNOG" id="COG0732">
    <property type="taxonomic scope" value="Bacteria"/>
</dbReference>
<dbReference type="GO" id="GO:0009307">
    <property type="term" value="P:DNA restriction-modification system"/>
    <property type="evidence" value="ECO:0007669"/>
    <property type="project" value="UniProtKB-KW"/>
</dbReference>
<dbReference type="PANTHER" id="PTHR43140">
    <property type="entry name" value="TYPE-1 RESTRICTION ENZYME ECOKI SPECIFICITY PROTEIN"/>
    <property type="match status" value="1"/>
</dbReference>
<keyword evidence="3" id="KW-0238">DNA-binding</keyword>
<sequence length="390" mass="45138">MSTLKALLKDVPVEWKALGGIVKTKTAPSKIKREHYCLSGSNPIIDQGAQFIAGYTDVNFPMVEKNEYIIFGDHSEHIKYVDFSFIQGADGLKILNSKNNNVKYLYYCFLSFYEKEGSYQRHWTKAKETLIPIPYPNDPEKSLAVQQEIVRVLDGLSEQNKALTAALAQEIDQRKKQYEYYREELFRFEGKEVEWKTLGDENVGKFTRGSGLQKKDFTEFGIGCIHYGQVYTYYNTYTYETKSFVSVDFAKNARKAKTGDLVIATTSENDDDVCKAVAWLGEEDIAVSSDACFYSHSLNPKFVAYYFQTEQFQKQKRKYITGTKVRRVNVNDLEKITIPKPVITEQERIVHLLDQYDEATKNIVAQLEREIELRNKQYEYYRNELLGFNG</sequence>
<dbReference type="RefSeq" id="WP_013408124.1">
    <property type="nucleotide sequence ID" value="NC_014655.1"/>
</dbReference>
<dbReference type="InterPro" id="IPR051212">
    <property type="entry name" value="Type-I_RE_S_subunit"/>
</dbReference>
<accession>E4RVL1</accession>
<feature type="domain" description="Type I restriction modification DNA specificity" evidence="4">
    <location>
        <begin position="259"/>
        <end position="372"/>
    </location>
</feature>
<dbReference type="PANTHER" id="PTHR43140:SF1">
    <property type="entry name" value="TYPE I RESTRICTION ENZYME ECOKI SPECIFICITY SUBUNIT"/>
    <property type="match status" value="1"/>
</dbReference>
<protein>
    <submittedName>
        <fullName evidence="5">Restriction modification system DNA specificity domain</fullName>
    </submittedName>
</protein>
<feature type="domain" description="Type I restriction modification DNA specificity" evidence="4">
    <location>
        <begin position="12"/>
        <end position="172"/>
    </location>
</feature>
<dbReference type="InterPro" id="IPR000055">
    <property type="entry name" value="Restrct_endonuc_typeI_TRD"/>
</dbReference>
<dbReference type="OrthoDB" id="825893at2"/>
<evidence type="ECO:0000256" key="1">
    <source>
        <dbReference type="ARBA" id="ARBA00010923"/>
    </source>
</evidence>
<dbReference type="Pfam" id="PF01420">
    <property type="entry name" value="Methylase_S"/>
    <property type="match status" value="2"/>
</dbReference>
<dbReference type="GO" id="GO:0003677">
    <property type="term" value="F:DNA binding"/>
    <property type="evidence" value="ECO:0007669"/>
    <property type="project" value="UniProtKB-KW"/>
</dbReference>
<dbReference type="KEGG" id="lby:Lbys_1356"/>
<keyword evidence="6" id="KW-1185">Reference proteome</keyword>
<dbReference type="InterPro" id="IPR044946">
    <property type="entry name" value="Restrct_endonuc_typeI_TRD_sf"/>
</dbReference>
<dbReference type="Gene3D" id="3.90.220.20">
    <property type="entry name" value="DNA methylase specificity domains"/>
    <property type="match status" value="2"/>
</dbReference>
<dbReference type="EMBL" id="CP002305">
    <property type="protein sequence ID" value="ADQ17075.1"/>
    <property type="molecule type" value="Genomic_DNA"/>
</dbReference>
<evidence type="ECO:0000313" key="5">
    <source>
        <dbReference type="EMBL" id="ADQ17075.1"/>
    </source>
</evidence>